<reference evidence="3 4" key="1">
    <citation type="submission" date="2020-08" db="EMBL/GenBank/DDBJ databases">
        <title>Genomic Encyclopedia of Type Strains, Phase IV (KMG-IV): sequencing the most valuable type-strain genomes for metagenomic binning, comparative biology and taxonomic classification.</title>
        <authorList>
            <person name="Goeker M."/>
        </authorList>
    </citation>
    <scope>NUCLEOTIDE SEQUENCE [LARGE SCALE GENOMIC DNA]</scope>
    <source>
        <strain evidence="3 4">YIM 65646</strain>
    </source>
</reference>
<evidence type="ECO:0008006" key="5">
    <source>
        <dbReference type="Google" id="ProtNLM"/>
    </source>
</evidence>
<name>A0A841FN75_9ACTN</name>
<evidence type="ECO:0000256" key="1">
    <source>
        <dbReference type="SAM" id="MobiDB-lite"/>
    </source>
</evidence>
<gene>
    <name evidence="3" type="ORF">HNR73_005432</name>
</gene>
<evidence type="ECO:0000256" key="2">
    <source>
        <dbReference type="SAM" id="Phobius"/>
    </source>
</evidence>
<protein>
    <recommendedName>
        <fullName evidence="5">Secreted protein</fullName>
    </recommendedName>
</protein>
<feature type="compositionally biased region" description="Basic and acidic residues" evidence="1">
    <location>
        <begin position="56"/>
        <end position="71"/>
    </location>
</feature>
<keyword evidence="2" id="KW-0472">Membrane</keyword>
<accession>A0A841FN75</accession>
<organism evidence="3 4">
    <name type="scientific">Phytomonospora endophytica</name>
    <dbReference type="NCBI Taxonomy" id="714109"/>
    <lineage>
        <taxon>Bacteria</taxon>
        <taxon>Bacillati</taxon>
        <taxon>Actinomycetota</taxon>
        <taxon>Actinomycetes</taxon>
        <taxon>Micromonosporales</taxon>
        <taxon>Micromonosporaceae</taxon>
        <taxon>Phytomonospora</taxon>
    </lineage>
</organism>
<feature type="region of interest" description="Disordered" evidence="1">
    <location>
        <begin position="54"/>
        <end position="92"/>
    </location>
</feature>
<keyword evidence="2" id="KW-0812">Transmembrane</keyword>
<evidence type="ECO:0000313" key="3">
    <source>
        <dbReference type="EMBL" id="MBB6037556.1"/>
    </source>
</evidence>
<dbReference type="Proteomes" id="UP000548476">
    <property type="component" value="Unassembled WGS sequence"/>
</dbReference>
<comment type="caution">
    <text evidence="3">The sequence shown here is derived from an EMBL/GenBank/DDBJ whole genome shotgun (WGS) entry which is preliminary data.</text>
</comment>
<feature type="compositionally biased region" description="Basic and acidic residues" evidence="1">
    <location>
        <begin position="83"/>
        <end position="92"/>
    </location>
</feature>
<evidence type="ECO:0000313" key="4">
    <source>
        <dbReference type="Proteomes" id="UP000548476"/>
    </source>
</evidence>
<keyword evidence="2" id="KW-1133">Transmembrane helix</keyword>
<feature type="transmembrane region" description="Helical" evidence="2">
    <location>
        <begin position="12"/>
        <end position="30"/>
    </location>
</feature>
<dbReference type="RefSeq" id="WP_184790366.1">
    <property type="nucleotide sequence ID" value="NZ_BONT01000085.1"/>
</dbReference>
<dbReference type="AlphaFoldDB" id="A0A841FN75"/>
<proteinExistence type="predicted"/>
<sequence>MPQAIWDALPYVALVVGLVATMVLLVWGTARVRKRGSGGLGGVMAAYGEVWSPTSHDSHYELKEQEEKRAETGVPDGFAGDGVRADPRSPRG</sequence>
<keyword evidence="4" id="KW-1185">Reference proteome</keyword>
<dbReference type="EMBL" id="JACHGT010000012">
    <property type="protein sequence ID" value="MBB6037556.1"/>
    <property type="molecule type" value="Genomic_DNA"/>
</dbReference>